<gene>
    <name evidence="2" type="ORF">FF098_006725</name>
</gene>
<organism evidence="2 3">
    <name type="scientific">Aquisalinus luteolus</name>
    <dbReference type="NCBI Taxonomy" id="1566827"/>
    <lineage>
        <taxon>Bacteria</taxon>
        <taxon>Pseudomonadati</taxon>
        <taxon>Pseudomonadota</taxon>
        <taxon>Alphaproteobacteria</taxon>
        <taxon>Parvularculales</taxon>
        <taxon>Parvularculaceae</taxon>
        <taxon>Aquisalinus</taxon>
    </lineage>
</organism>
<sequence>MRGFAILLELLLATFLLLIAGLQLFNPQIRIFGSILLLVGGWFAVHGCLIWVKPVMLRNVFFALLSVAVPLILMLWHFFPTWENELVVSSGDGEVYRTTAQPGLIMLMEVIIVDGTLLVVVILNLIAIWESYREDRKVSA</sequence>
<feature type="transmembrane region" description="Helical" evidence="1">
    <location>
        <begin position="59"/>
        <end position="79"/>
    </location>
</feature>
<keyword evidence="3" id="KW-1185">Reference proteome</keyword>
<proteinExistence type="predicted"/>
<reference evidence="2 3" key="1">
    <citation type="submission" date="2020-02" db="EMBL/GenBank/DDBJ databases">
        <title>Genome sequence of Parvularcula flava strain NH6-79.</title>
        <authorList>
            <person name="Abdul Karim M.H."/>
            <person name="Lam M.Q."/>
            <person name="Chen S.J."/>
            <person name="Yahya A."/>
            <person name="Shahir S."/>
            <person name="Shamsir M.S."/>
            <person name="Chong C.S."/>
        </authorList>
    </citation>
    <scope>NUCLEOTIDE SEQUENCE [LARGE SCALE GENOMIC DNA]</scope>
    <source>
        <strain evidence="2 3">NH6-79</strain>
    </source>
</reference>
<dbReference type="EMBL" id="VCJR02000001">
    <property type="protein sequence ID" value="NHK27593.1"/>
    <property type="molecule type" value="Genomic_DNA"/>
</dbReference>
<evidence type="ECO:0000256" key="1">
    <source>
        <dbReference type="SAM" id="Phobius"/>
    </source>
</evidence>
<keyword evidence="1" id="KW-0472">Membrane</keyword>
<evidence type="ECO:0000313" key="3">
    <source>
        <dbReference type="Proteomes" id="UP000818603"/>
    </source>
</evidence>
<keyword evidence="1" id="KW-1133">Transmembrane helix</keyword>
<dbReference type="Proteomes" id="UP000818603">
    <property type="component" value="Unassembled WGS sequence"/>
</dbReference>
<protein>
    <recommendedName>
        <fullName evidence="4">NADH dehydrogenase subunit 6</fullName>
    </recommendedName>
</protein>
<dbReference type="RefSeq" id="WP_155138668.1">
    <property type="nucleotide sequence ID" value="NZ_BMGZ01000001.1"/>
</dbReference>
<feature type="transmembrane region" description="Helical" evidence="1">
    <location>
        <begin position="31"/>
        <end position="52"/>
    </location>
</feature>
<comment type="caution">
    <text evidence="2">The sequence shown here is derived from an EMBL/GenBank/DDBJ whole genome shotgun (WGS) entry which is preliminary data.</text>
</comment>
<keyword evidence="1" id="KW-0812">Transmembrane</keyword>
<evidence type="ECO:0008006" key="4">
    <source>
        <dbReference type="Google" id="ProtNLM"/>
    </source>
</evidence>
<name>A0ABX0HKS4_9PROT</name>
<feature type="transmembrane region" description="Helical" evidence="1">
    <location>
        <begin position="104"/>
        <end position="129"/>
    </location>
</feature>
<evidence type="ECO:0000313" key="2">
    <source>
        <dbReference type="EMBL" id="NHK27593.1"/>
    </source>
</evidence>
<accession>A0ABX0HKS4</accession>